<organism evidence="3 4">
    <name type="scientific">Austropuccinia psidii MF-1</name>
    <dbReference type="NCBI Taxonomy" id="1389203"/>
    <lineage>
        <taxon>Eukaryota</taxon>
        <taxon>Fungi</taxon>
        <taxon>Dikarya</taxon>
        <taxon>Basidiomycota</taxon>
        <taxon>Pucciniomycotina</taxon>
        <taxon>Pucciniomycetes</taxon>
        <taxon>Pucciniales</taxon>
        <taxon>Sphaerophragmiaceae</taxon>
        <taxon>Austropuccinia</taxon>
    </lineage>
</organism>
<dbReference type="PROSITE" id="PS50994">
    <property type="entry name" value="INTEGRASE"/>
    <property type="match status" value="1"/>
</dbReference>
<gene>
    <name evidence="3" type="ORF">O181_109177</name>
</gene>
<accession>A0A9Q3JXC6</accession>
<dbReference type="InterPro" id="IPR036397">
    <property type="entry name" value="RNaseH_sf"/>
</dbReference>
<reference evidence="3" key="1">
    <citation type="submission" date="2021-03" db="EMBL/GenBank/DDBJ databases">
        <title>Draft genome sequence of rust myrtle Austropuccinia psidii MF-1, a brazilian biotype.</title>
        <authorList>
            <person name="Quecine M.C."/>
            <person name="Pachon D.M.R."/>
            <person name="Bonatelli M.L."/>
            <person name="Correr F.H."/>
            <person name="Franceschini L.M."/>
            <person name="Leite T.F."/>
            <person name="Margarido G.R.A."/>
            <person name="Almeida C.A."/>
            <person name="Ferrarezi J.A."/>
            <person name="Labate C.A."/>
        </authorList>
    </citation>
    <scope>NUCLEOTIDE SEQUENCE</scope>
    <source>
        <strain evidence="3">MF-1</strain>
    </source>
</reference>
<dbReference type="EMBL" id="AVOT02084420">
    <property type="protein sequence ID" value="MBW0569462.1"/>
    <property type="molecule type" value="Genomic_DNA"/>
</dbReference>
<keyword evidence="4" id="KW-1185">Reference proteome</keyword>
<dbReference type="SUPFAM" id="SSF53098">
    <property type="entry name" value="Ribonuclease H-like"/>
    <property type="match status" value="1"/>
</dbReference>
<comment type="caution">
    <text evidence="3">The sequence shown here is derived from an EMBL/GenBank/DDBJ whole genome shotgun (WGS) entry which is preliminary data.</text>
</comment>
<dbReference type="Proteomes" id="UP000765509">
    <property type="component" value="Unassembled WGS sequence"/>
</dbReference>
<dbReference type="GO" id="GO:0015074">
    <property type="term" value="P:DNA integration"/>
    <property type="evidence" value="ECO:0007669"/>
    <property type="project" value="InterPro"/>
</dbReference>
<dbReference type="InterPro" id="IPR012337">
    <property type="entry name" value="RNaseH-like_sf"/>
</dbReference>
<dbReference type="Gene3D" id="3.30.420.10">
    <property type="entry name" value="Ribonuclease H-like superfamily/Ribonuclease H"/>
    <property type="match status" value="1"/>
</dbReference>
<evidence type="ECO:0000313" key="4">
    <source>
        <dbReference type="Proteomes" id="UP000765509"/>
    </source>
</evidence>
<dbReference type="GO" id="GO:0003723">
    <property type="term" value="F:RNA binding"/>
    <property type="evidence" value="ECO:0007669"/>
    <property type="project" value="UniProtKB-KW"/>
</dbReference>
<evidence type="ECO:0000259" key="2">
    <source>
        <dbReference type="PROSITE" id="PS50994"/>
    </source>
</evidence>
<dbReference type="PANTHER" id="PTHR34072:SF52">
    <property type="entry name" value="RIBONUCLEASE H"/>
    <property type="match status" value="1"/>
</dbReference>
<sequence length="156" mass="18036">MDKALLIWNNLTSTCVGPKIIISNRGPEFTSGFWTNLYEILGKKLSFSTAYHPQKDALVERMIQTMEDVVRRFCAYGIEYKDHVGYTHYWVTLLPELQLAYNTNQHSTPVESPSLVEKGWNPLLPMDHLKRSILTIHPTTKNFHYMFKRACDTAAK</sequence>
<keyword evidence="1" id="KW-0694">RNA-binding</keyword>
<dbReference type="OrthoDB" id="3227343at2759"/>
<evidence type="ECO:0000313" key="3">
    <source>
        <dbReference type="EMBL" id="MBW0569462.1"/>
    </source>
</evidence>
<feature type="domain" description="Integrase catalytic" evidence="2">
    <location>
        <begin position="1"/>
        <end position="121"/>
    </location>
</feature>
<proteinExistence type="predicted"/>
<dbReference type="GO" id="GO:0005634">
    <property type="term" value="C:nucleus"/>
    <property type="evidence" value="ECO:0007669"/>
    <property type="project" value="UniProtKB-ARBA"/>
</dbReference>
<dbReference type="AlphaFoldDB" id="A0A9Q3JXC6"/>
<evidence type="ECO:0000256" key="1">
    <source>
        <dbReference type="ARBA" id="ARBA00022884"/>
    </source>
</evidence>
<dbReference type="InterPro" id="IPR001584">
    <property type="entry name" value="Integrase_cat-core"/>
</dbReference>
<protein>
    <recommendedName>
        <fullName evidence="2">Integrase catalytic domain-containing protein</fullName>
    </recommendedName>
</protein>
<dbReference type="PANTHER" id="PTHR34072">
    <property type="entry name" value="ENZYMATIC POLYPROTEIN-RELATED"/>
    <property type="match status" value="1"/>
</dbReference>
<name>A0A9Q3JXC6_9BASI</name>